<dbReference type="PANTHER" id="PTHR43096">
    <property type="entry name" value="DNAJ HOMOLOG 1, MITOCHONDRIAL-RELATED"/>
    <property type="match status" value="1"/>
</dbReference>
<dbReference type="Gene3D" id="2.60.260.20">
    <property type="entry name" value="Urease metallochaperone UreE, N-terminal domain"/>
    <property type="match status" value="1"/>
</dbReference>
<keyword evidence="3" id="KW-0863">Zinc-finger</keyword>
<evidence type="ECO:0000256" key="1">
    <source>
        <dbReference type="ARBA" id="ARBA00022723"/>
    </source>
</evidence>
<evidence type="ECO:0000259" key="5">
    <source>
        <dbReference type="Pfam" id="PF01556"/>
    </source>
</evidence>
<dbReference type="GO" id="GO:0005737">
    <property type="term" value="C:cytoplasm"/>
    <property type="evidence" value="ECO:0007669"/>
    <property type="project" value="TreeGrafter"/>
</dbReference>
<dbReference type="GO" id="GO:0051082">
    <property type="term" value="F:unfolded protein binding"/>
    <property type="evidence" value="ECO:0007669"/>
    <property type="project" value="InterPro"/>
</dbReference>
<dbReference type="GO" id="GO:0008270">
    <property type="term" value="F:zinc ion binding"/>
    <property type="evidence" value="ECO:0007669"/>
    <property type="project" value="UniProtKB-KW"/>
</dbReference>
<evidence type="ECO:0000256" key="2">
    <source>
        <dbReference type="ARBA" id="ARBA00022737"/>
    </source>
</evidence>
<dbReference type="AlphaFoldDB" id="A0A7J7NHX7"/>
<gene>
    <name evidence="6" type="ORF">GIB67_005671</name>
</gene>
<evidence type="ECO:0000256" key="4">
    <source>
        <dbReference type="ARBA" id="ARBA00022833"/>
    </source>
</evidence>
<evidence type="ECO:0000313" key="6">
    <source>
        <dbReference type="EMBL" id="KAF6166795.1"/>
    </source>
</evidence>
<dbReference type="CDD" id="cd10747">
    <property type="entry name" value="DnaJ_C"/>
    <property type="match status" value="1"/>
</dbReference>
<dbReference type="SUPFAM" id="SSF49493">
    <property type="entry name" value="HSP40/DnaJ peptide-binding domain"/>
    <property type="match status" value="1"/>
</dbReference>
<keyword evidence="7" id="KW-1185">Reference proteome</keyword>
<evidence type="ECO:0000313" key="7">
    <source>
        <dbReference type="Proteomes" id="UP000541444"/>
    </source>
</evidence>
<dbReference type="FunFam" id="2.60.260.20:FF:000005">
    <property type="entry name" value="Chaperone protein dnaJ 1, mitochondrial"/>
    <property type="match status" value="1"/>
</dbReference>
<dbReference type="InterPro" id="IPR002939">
    <property type="entry name" value="DnaJ_C"/>
</dbReference>
<evidence type="ECO:0000256" key="3">
    <source>
        <dbReference type="ARBA" id="ARBA00022771"/>
    </source>
</evidence>
<dbReference type="EMBL" id="JACGCM010000779">
    <property type="protein sequence ID" value="KAF6166795.1"/>
    <property type="molecule type" value="Genomic_DNA"/>
</dbReference>
<keyword evidence="1" id="KW-0479">Metal-binding</keyword>
<organism evidence="6 7">
    <name type="scientific">Kingdonia uniflora</name>
    <dbReference type="NCBI Taxonomy" id="39325"/>
    <lineage>
        <taxon>Eukaryota</taxon>
        <taxon>Viridiplantae</taxon>
        <taxon>Streptophyta</taxon>
        <taxon>Embryophyta</taxon>
        <taxon>Tracheophyta</taxon>
        <taxon>Spermatophyta</taxon>
        <taxon>Magnoliopsida</taxon>
        <taxon>Ranunculales</taxon>
        <taxon>Circaeasteraceae</taxon>
        <taxon>Kingdonia</taxon>
    </lineage>
</organism>
<dbReference type="OrthoDB" id="10256793at2759"/>
<protein>
    <recommendedName>
        <fullName evidence="5">Chaperone DnaJ C-terminal domain-containing protein</fullName>
    </recommendedName>
</protein>
<dbReference type="GO" id="GO:0042026">
    <property type="term" value="P:protein refolding"/>
    <property type="evidence" value="ECO:0007669"/>
    <property type="project" value="TreeGrafter"/>
</dbReference>
<dbReference type="Pfam" id="PF01556">
    <property type="entry name" value="DnaJ_C"/>
    <property type="match status" value="1"/>
</dbReference>
<name>A0A7J7NHX7_9MAGN</name>
<keyword evidence="2" id="KW-0677">Repeat</keyword>
<comment type="caution">
    <text evidence="6">The sequence shown here is derived from an EMBL/GenBank/DDBJ whole genome shotgun (WGS) entry which is preliminary data.</text>
</comment>
<proteinExistence type="predicted"/>
<reference evidence="6 7" key="1">
    <citation type="journal article" date="2020" name="IScience">
        <title>Genome Sequencing of the Endangered Kingdonia uniflora (Circaeasteraceae, Ranunculales) Reveals Potential Mechanisms of Evolutionary Specialization.</title>
        <authorList>
            <person name="Sun Y."/>
            <person name="Deng T."/>
            <person name="Zhang A."/>
            <person name="Moore M.J."/>
            <person name="Landis J.B."/>
            <person name="Lin N."/>
            <person name="Zhang H."/>
            <person name="Zhang X."/>
            <person name="Huang J."/>
            <person name="Zhang X."/>
            <person name="Sun H."/>
            <person name="Wang H."/>
        </authorList>
    </citation>
    <scope>NUCLEOTIDE SEQUENCE [LARGE SCALE GENOMIC DNA]</scope>
    <source>
        <strain evidence="6">TB1705</strain>
        <tissue evidence="6">Leaf</tissue>
    </source>
</reference>
<accession>A0A7J7NHX7</accession>
<dbReference type="InterPro" id="IPR008971">
    <property type="entry name" value="HSP40/DnaJ_pept-bd"/>
</dbReference>
<dbReference type="PANTHER" id="PTHR43096:SF36">
    <property type="entry name" value="CHAPERONE PROTEIN DNAJ 1, MITOCHONDRIAL"/>
    <property type="match status" value="1"/>
</dbReference>
<feature type="domain" description="Chaperone DnaJ C-terminal" evidence="5">
    <location>
        <begin position="24"/>
        <end position="138"/>
    </location>
</feature>
<dbReference type="Proteomes" id="UP000541444">
    <property type="component" value="Unassembled WGS sequence"/>
</dbReference>
<sequence>MLLPLVSTIKLLDLLKLDLSEYWAGIESGDTIRVPKAGNSGGRGVHPGGLYIMLKVAKDPIFQRNGADIYVDCHISFTQAILGGSVDVPSLSRIMQVKIPKGVQPGQLVVLRGRGLPKPGGFVESFGDQYVRFRVNVPSSVSDRQRALLEEFAKEEFDLESGSSVVGDWLDQQLSTG</sequence>
<keyword evidence="4" id="KW-0862">Zinc</keyword>